<comment type="caution">
    <text evidence="9">The sequence shown here is derived from an EMBL/GenBank/DDBJ whole genome shotgun (WGS) entry which is preliminary data.</text>
</comment>
<evidence type="ECO:0000313" key="10">
    <source>
        <dbReference type="Proteomes" id="UP001054252"/>
    </source>
</evidence>
<keyword evidence="5" id="KW-0732">Signal</keyword>
<keyword evidence="6" id="KW-0256">Endoplasmic reticulum</keyword>
<evidence type="ECO:0000256" key="6">
    <source>
        <dbReference type="ARBA" id="ARBA00022824"/>
    </source>
</evidence>
<gene>
    <name evidence="9" type="ORF">SLEP1_g52680</name>
</gene>
<name>A0AAV5M853_9ROSI</name>
<proteinExistence type="inferred from homology"/>
<comment type="subcellular location">
    <subcellularLocation>
        <location evidence="1">Endoplasmic reticulum membrane</location>
        <topology evidence="1">Single-pass type I membrane protein</topology>
    </subcellularLocation>
</comment>
<keyword evidence="4" id="KW-0812">Transmembrane</keyword>
<evidence type="ECO:0000256" key="3">
    <source>
        <dbReference type="ARBA" id="ARBA00020105"/>
    </source>
</evidence>
<keyword evidence="8" id="KW-0472">Membrane</keyword>
<protein>
    <recommendedName>
        <fullName evidence="3">ER membrane protein complex subunit 10</fullName>
    </recommendedName>
</protein>
<dbReference type="GO" id="GO:0005789">
    <property type="term" value="C:endoplasmic reticulum membrane"/>
    <property type="evidence" value="ECO:0007669"/>
    <property type="project" value="UniProtKB-SubCell"/>
</dbReference>
<comment type="similarity">
    <text evidence="2">Belongs to the EMC10 family.</text>
</comment>
<evidence type="ECO:0000256" key="7">
    <source>
        <dbReference type="ARBA" id="ARBA00022989"/>
    </source>
</evidence>
<organism evidence="9 10">
    <name type="scientific">Rubroshorea leprosula</name>
    <dbReference type="NCBI Taxonomy" id="152421"/>
    <lineage>
        <taxon>Eukaryota</taxon>
        <taxon>Viridiplantae</taxon>
        <taxon>Streptophyta</taxon>
        <taxon>Embryophyta</taxon>
        <taxon>Tracheophyta</taxon>
        <taxon>Spermatophyta</taxon>
        <taxon>Magnoliopsida</taxon>
        <taxon>eudicotyledons</taxon>
        <taxon>Gunneridae</taxon>
        <taxon>Pentapetalae</taxon>
        <taxon>rosids</taxon>
        <taxon>malvids</taxon>
        <taxon>Malvales</taxon>
        <taxon>Dipterocarpaceae</taxon>
        <taxon>Rubroshorea</taxon>
    </lineage>
</organism>
<dbReference type="CDD" id="cd22209">
    <property type="entry name" value="EMC10"/>
    <property type="match status" value="1"/>
</dbReference>
<accession>A0AAV5M853</accession>
<evidence type="ECO:0000256" key="4">
    <source>
        <dbReference type="ARBA" id="ARBA00022692"/>
    </source>
</evidence>
<dbReference type="PANTHER" id="PTHR21397:SF4">
    <property type="entry name" value="ER MEMBRANE PROTEIN COMPLEX SUBUNIT 10"/>
    <property type="match status" value="1"/>
</dbReference>
<evidence type="ECO:0000313" key="9">
    <source>
        <dbReference type="EMBL" id="GKV45617.1"/>
    </source>
</evidence>
<evidence type="ECO:0000256" key="2">
    <source>
        <dbReference type="ARBA" id="ARBA00007695"/>
    </source>
</evidence>
<keyword evidence="7" id="KW-1133">Transmembrane helix</keyword>
<sequence>MTRSSVSRVLHLASLNQHPSLLLLDLPGRGIRSWSLTPRSSLWGTLSVTPIWFPLAPSLPAATLGITVASWLDVLSRKFQNLLQGDDLYRIRLPFNGLSPPGRDYIITSVKAGLDEHFVINTEVVNILAVNYGSPGACAYPRQLKLNHTLPTHRFNSNFKFNGLYGI</sequence>
<dbReference type="Proteomes" id="UP001054252">
    <property type="component" value="Unassembled WGS sequence"/>
</dbReference>
<evidence type="ECO:0000256" key="8">
    <source>
        <dbReference type="ARBA" id="ARBA00023136"/>
    </source>
</evidence>
<dbReference type="PANTHER" id="PTHR21397">
    <property type="entry name" value="CHROMATIN COMPLEXES SUBUNIT BAP18-RELATED"/>
    <property type="match status" value="1"/>
</dbReference>
<dbReference type="EMBL" id="BPVZ01000196">
    <property type="protein sequence ID" value="GKV45617.1"/>
    <property type="molecule type" value="Genomic_DNA"/>
</dbReference>
<evidence type="ECO:0000256" key="1">
    <source>
        <dbReference type="ARBA" id="ARBA00004115"/>
    </source>
</evidence>
<keyword evidence="10" id="KW-1185">Reference proteome</keyword>
<reference evidence="9 10" key="1">
    <citation type="journal article" date="2021" name="Commun. Biol.">
        <title>The genome of Shorea leprosula (Dipterocarpaceae) highlights the ecological relevance of drought in aseasonal tropical rainforests.</title>
        <authorList>
            <person name="Ng K.K.S."/>
            <person name="Kobayashi M.J."/>
            <person name="Fawcett J.A."/>
            <person name="Hatakeyama M."/>
            <person name="Paape T."/>
            <person name="Ng C.H."/>
            <person name="Ang C.C."/>
            <person name="Tnah L.H."/>
            <person name="Lee C.T."/>
            <person name="Nishiyama T."/>
            <person name="Sese J."/>
            <person name="O'Brien M.J."/>
            <person name="Copetti D."/>
            <person name="Mohd Noor M.I."/>
            <person name="Ong R.C."/>
            <person name="Putra M."/>
            <person name="Sireger I.Z."/>
            <person name="Indrioko S."/>
            <person name="Kosugi Y."/>
            <person name="Izuno A."/>
            <person name="Isagi Y."/>
            <person name="Lee S.L."/>
            <person name="Shimizu K.K."/>
        </authorList>
    </citation>
    <scope>NUCLEOTIDE SEQUENCE [LARGE SCALE GENOMIC DNA]</scope>
    <source>
        <strain evidence="9">214</strain>
    </source>
</reference>
<dbReference type="AlphaFoldDB" id="A0AAV5M853"/>
<evidence type="ECO:0000256" key="5">
    <source>
        <dbReference type="ARBA" id="ARBA00022729"/>
    </source>
</evidence>